<organism evidence="5 6">
    <name type="scientific">Arthrobacter cavernae</name>
    <dbReference type="NCBI Taxonomy" id="2817681"/>
    <lineage>
        <taxon>Bacteria</taxon>
        <taxon>Bacillati</taxon>
        <taxon>Actinomycetota</taxon>
        <taxon>Actinomycetes</taxon>
        <taxon>Micrococcales</taxon>
        <taxon>Micrococcaceae</taxon>
        <taxon>Arthrobacter</taxon>
    </lineage>
</organism>
<dbReference type="RefSeq" id="WP_207616095.1">
    <property type="nucleotide sequence ID" value="NZ_JAFNLL010000021.1"/>
</dbReference>
<name>A0A939KMJ8_9MICC</name>
<dbReference type="Pfam" id="PF15608">
    <property type="entry name" value="PELOTA_1"/>
    <property type="match status" value="1"/>
</dbReference>
<proteinExistence type="predicted"/>
<dbReference type="Proteomes" id="UP000664164">
    <property type="component" value="Unassembled WGS sequence"/>
</dbReference>
<evidence type="ECO:0000313" key="5">
    <source>
        <dbReference type="EMBL" id="MBO1268291.1"/>
    </source>
</evidence>
<gene>
    <name evidence="5" type="ORF">J1902_09940</name>
</gene>
<dbReference type="AlphaFoldDB" id="A0A939KMJ8"/>
<dbReference type="InterPro" id="IPR000836">
    <property type="entry name" value="PRTase_dom"/>
</dbReference>
<keyword evidence="5" id="KW-0808">Transferase</keyword>
<reference evidence="5" key="1">
    <citation type="submission" date="2021-03" db="EMBL/GenBank/DDBJ databases">
        <title>A new species, PO-11, isolated from a karst cave deposit.</title>
        <authorList>
            <person name="Zhaoxiaoyong W."/>
        </authorList>
    </citation>
    <scope>NUCLEOTIDE SEQUENCE</scope>
    <source>
        <strain evidence="5">PO-11</strain>
    </source>
</reference>
<dbReference type="SUPFAM" id="SSF53271">
    <property type="entry name" value="PRTase-like"/>
    <property type="match status" value="1"/>
</dbReference>
<dbReference type="GO" id="GO:0016757">
    <property type="term" value="F:glycosyltransferase activity"/>
    <property type="evidence" value="ECO:0007669"/>
    <property type="project" value="UniProtKB-KW"/>
</dbReference>
<evidence type="ECO:0000259" key="4">
    <source>
        <dbReference type="Pfam" id="PF15609"/>
    </source>
</evidence>
<keyword evidence="5" id="KW-0328">Glycosyltransferase</keyword>
<feature type="domain" description="Orotate phosphoribosyltransferase-like" evidence="4">
    <location>
        <begin position="37"/>
        <end position="289"/>
    </location>
</feature>
<dbReference type="InterPro" id="IPR011215">
    <property type="entry name" value="StiP_N"/>
</dbReference>
<dbReference type="InterPro" id="IPR022537">
    <property type="entry name" value="TRSP_dom"/>
</dbReference>
<feature type="domain" description="Cysteine protease StiP N-terminal" evidence="1">
    <location>
        <begin position="499"/>
        <end position="748"/>
    </location>
</feature>
<dbReference type="Pfam" id="PF11202">
    <property type="entry name" value="StiP"/>
    <property type="match status" value="1"/>
</dbReference>
<accession>A0A939KMJ8</accession>
<dbReference type="InterPro" id="IPR028157">
    <property type="entry name" value="PELOTA_dom"/>
</dbReference>
<dbReference type="Pfam" id="PF12500">
    <property type="entry name" value="TRSP"/>
    <property type="match status" value="1"/>
</dbReference>
<protein>
    <submittedName>
        <fullName evidence="5">Phosphoribosyltransferase domain-containing protein</fullName>
    </submittedName>
</protein>
<evidence type="ECO:0000313" key="6">
    <source>
        <dbReference type="Proteomes" id="UP000664164"/>
    </source>
</evidence>
<comment type="caution">
    <text evidence="5">The sequence shown here is derived from an EMBL/GenBank/DDBJ whole genome shotgun (WGS) entry which is preliminary data.</text>
</comment>
<dbReference type="Pfam" id="PF15609">
    <property type="entry name" value="PRTase_2"/>
    <property type="match status" value="1"/>
</dbReference>
<feature type="domain" description="TRSP" evidence="2">
    <location>
        <begin position="335"/>
        <end position="461"/>
    </location>
</feature>
<evidence type="ECO:0000259" key="2">
    <source>
        <dbReference type="Pfam" id="PF12500"/>
    </source>
</evidence>
<sequence length="875" mass="91382">MTTSGIVLPWSGAYVGGTLGVRLSTSTEDSLLPVEALVGLALRRNPKRAHLLVSRVLAKHVPTEPGIATAAGWLLALLVRAELQDGGPGTVPLRPVIEDAAARLGALLADGHAADSPAGSGDTADAGRPRPARLAAVADLCDLLAGHRTELPDVATIGYAETATGLGHLVAGMLGSYYIHSTRHAATGADAVRAYGAFEEAHSHASSHLLLPTSHASLNQAGTVVLVDDELSTGATIISTIRELHRSAPHGRYIVASLVDLRSAEDRKKFDALAAGLGCQISVVALAHGSVELPEGLPAAAAELIGGLPVPHNPGQAPGRIRVTDLAGAVPPLRSARFGVAGHADPDLAAGVAAALAAGIAPHERVLVLATEEFMAVPLAAAVRLQELRPDAEVLYSTSTRSPIAALDEPGYAIRSMVAFTSHDATVDGPGPRFAYNIAHPGGRFGTVLLMAEPGTREAALTGPGSIADAVAGTGADVHLVLLPREAPFPVPLAGPGFSSYAPQDVSWLLKDLSFASLEAPDTEREASIQSGRASYAESLPVEYEPTPEYQALFRAALDRSATRLARDIGVVTEQVLKLRGGAPVLVSLARAGTPVGILMKRWARAMHGLELPHYTMSIVRGLGMDRTALRYLAAHHRPEQIMFVDGWTGKGAIARELAAAVGRFEQSAGAAFSPELAVLADPGHCVRIFGTREDYLIPSACLNSTVSGLVSRTVFNTELIRPGDFHGAKFYSGLSGNDVSRAFLAAVEEQFAAVRDEVLAAGASFPADGRALPDADWSGWAAVEDISRRFGINNMNLVKPGVGETTRVLLRRIPWKVLVRPDAAEDVAHILLLAAQRGVEVLEVPELPYSCVGLIHPLDIPGAAGADGKTVTDV</sequence>
<keyword evidence="6" id="KW-1185">Reference proteome</keyword>
<dbReference type="EMBL" id="JAFNLL010000021">
    <property type="protein sequence ID" value="MBO1268291.1"/>
    <property type="molecule type" value="Genomic_DNA"/>
</dbReference>
<evidence type="ECO:0000259" key="1">
    <source>
        <dbReference type="Pfam" id="PF11202"/>
    </source>
</evidence>
<evidence type="ECO:0000259" key="3">
    <source>
        <dbReference type="Pfam" id="PF15608"/>
    </source>
</evidence>
<dbReference type="CDD" id="cd06223">
    <property type="entry name" value="PRTases_typeI"/>
    <property type="match status" value="1"/>
</dbReference>
<dbReference type="InterPro" id="IPR041688">
    <property type="entry name" value="PRTase_2"/>
</dbReference>
<dbReference type="InterPro" id="IPR029057">
    <property type="entry name" value="PRTase-like"/>
</dbReference>
<feature type="domain" description="PELOTA RNA-binding" evidence="3">
    <location>
        <begin position="778"/>
        <end position="857"/>
    </location>
</feature>